<dbReference type="KEGG" id="emv:HQR01_04000"/>
<proteinExistence type="predicted"/>
<feature type="transmembrane region" description="Helical" evidence="1">
    <location>
        <begin position="63"/>
        <end position="88"/>
    </location>
</feature>
<name>A0A7D3XGV1_9SPHN</name>
<keyword evidence="3" id="KW-1185">Reference proteome</keyword>
<dbReference type="Proteomes" id="UP000504693">
    <property type="component" value="Chromosome"/>
</dbReference>
<keyword evidence="1" id="KW-1133">Transmembrane helix</keyword>
<feature type="transmembrane region" description="Helical" evidence="1">
    <location>
        <begin position="31"/>
        <end position="51"/>
    </location>
</feature>
<evidence type="ECO:0000256" key="1">
    <source>
        <dbReference type="SAM" id="Phobius"/>
    </source>
</evidence>
<evidence type="ECO:0000313" key="3">
    <source>
        <dbReference type="Proteomes" id="UP000504693"/>
    </source>
</evidence>
<protein>
    <submittedName>
        <fullName evidence="2">Uncharacterized protein</fullName>
    </submittedName>
</protein>
<feature type="transmembrane region" description="Helical" evidence="1">
    <location>
        <begin position="6"/>
        <end position="26"/>
    </location>
</feature>
<organism evidence="2 3">
    <name type="scientific">Erythrobacter mangrovi</name>
    <dbReference type="NCBI Taxonomy" id="2739433"/>
    <lineage>
        <taxon>Bacteria</taxon>
        <taxon>Pseudomonadati</taxon>
        <taxon>Pseudomonadota</taxon>
        <taxon>Alphaproteobacteria</taxon>
        <taxon>Sphingomonadales</taxon>
        <taxon>Erythrobacteraceae</taxon>
        <taxon>Erythrobacter/Porphyrobacter group</taxon>
        <taxon>Erythrobacter</taxon>
    </lineage>
</organism>
<dbReference type="EMBL" id="CP053921">
    <property type="protein sequence ID" value="QKG70598.1"/>
    <property type="molecule type" value="Genomic_DNA"/>
</dbReference>
<reference evidence="2 3" key="1">
    <citation type="submission" date="2020-05" db="EMBL/GenBank/DDBJ databases">
        <title>Erythrobacter mangrovi sp. nov., isolated from rhizosphere soil of mangrove plant (Kandelia candel).</title>
        <authorList>
            <person name="Ye Y.H."/>
        </authorList>
    </citation>
    <scope>NUCLEOTIDE SEQUENCE [LARGE SCALE GENOMIC DNA]</scope>
    <source>
        <strain evidence="2 3">EB310</strain>
    </source>
</reference>
<dbReference type="AlphaFoldDB" id="A0A7D3XGV1"/>
<evidence type="ECO:0000313" key="2">
    <source>
        <dbReference type="EMBL" id="QKG70598.1"/>
    </source>
</evidence>
<dbReference type="RefSeq" id="WP_173212774.1">
    <property type="nucleotide sequence ID" value="NZ_CP053921.1"/>
</dbReference>
<keyword evidence="1" id="KW-0472">Membrane</keyword>
<sequence length="102" mass="11050">MDFTYIVAGIISVVVGVVGGSVFLLVQGQTFWRLLATTVPVAVVLDLALLLDWSRVEPITTSFLLTDLAFFTAYSLVGCSIGALPLVVARRLYRRLSNTEGD</sequence>
<gene>
    <name evidence="2" type="ORF">HQR01_04000</name>
</gene>
<accession>A0A7D3XGV1</accession>
<keyword evidence="1" id="KW-0812">Transmembrane</keyword>